<protein>
    <submittedName>
        <fullName evidence="1">Uncharacterized protein</fullName>
    </submittedName>
</protein>
<gene>
    <name evidence="1" type="ORF">AFUS01_LOCUS43265</name>
</gene>
<dbReference type="AlphaFoldDB" id="A0A8J2PUQ5"/>
<evidence type="ECO:0000313" key="1">
    <source>
        <dbReference type="EMBL" id="CAG7833669.1"/>
    </source>
</evidence>
<reference evidence="1" key="1">
    <citation type="submission" date="2021-06" db="EMBL/GenBank/DDBJ databases">
        <authorList>
            <person name="Hodson N. C."/>
            <person name="Mongue J. A."/>
            <person name="Jaron S. K."/>
        </authorList>
    </citation>
    <scope>NUCLEOTIDE SEQUENCE</scope>
</reference>
<proteinExistence type="predicted"/>
<sequence length="180" mass="20325">MLLGLVGFPEIVRRKFLSKKSSPIVQSVITRNKPQDQLQPGSTVLDSTVNSEDSFVELNCNNNYIAEHERFDFILPINDPDCFSLNANRMDQIQVSVSKELLPDTDDTEILTGLPVQKSTSMDRKHNENTQGDGGICHGEGFRHYTRCGGQTSPQHMGDNDGRICRITFLRRKMISRIDK</sequence>
<name>A0A8J2PUQ5_9HEXA</name>
<keyword evidence="2" id="KW-1185">Reference proteome</keyword>
<accession>A0A8J2PUQ5</accession>
<dbReference type="Proteomes" id="UP000708208">
    <property type="component" value="Unassembled WGS sequence"/>
</dbReference>
<organism evidence="1 2">
    <name type="scientific">Allacma fusca</name>
    <dbReference type="NCBI Taxonomy" id="39272"/>
    <lineage>
        <taxon>Eukaryota</taxon>
        <taxon>Metazoa</taxon>
        <taxon>Ecdysozoa</taxon>
        <taxon>Arthropoda</taxon>
        <taxon>Hexapoda</taxon>
        <taxon>Collembola</taxon>
        <taxon>Symphypleona</taxon>
        <taxon>Sminthuridae</taxon>
        <taxon>Allacma</taxon>
    </lineage>
</organism>
<dbReference type="EMBL" id="CAJVCH010569973">
    <property type="protein sequence ID" value="CAG7833669.1"/>
    <property type="molecule type" value="Genomic_DNA"/>
</dbReference>
<comment type="caution">
    <text evidence="1">The sequence shown here is derived from an EMBL/GenBank/DDBJ whole genome shotgun (WGS) entry which is preliminary data.</text>
</comment>
<evidence type="ECO:0000313" key="2">
    <source>
        <dbReference type="Proteomes" id="UP000708208"/>
    </source>
</evidence>